<sequence length="4283" mass="433784">MRKILTYPILFILAFLFSNAKLYAQPGNALRVTGTQYVTVPAKSTRIADNFTVMAWVMPTSTSGAMHIFSTRETAECSFDMQVVDGNRLHADIGNGSDFITTAADAAFKYTSNQWLHVAYTVSPTGYKIYANGIEIGAGTLSGGPLLLDATHKIVIGKNGTENTYFKGNIDEVKVYNATLTAADVKAEMLNTSSALPAQLLAYYNFEQSGSILNDLSGNGYDGTVTGAGSSWVESYAMVMAEGPTTTGIGPNEFTVNWASAVNGTVDNYLLEVSPKSDFTEPLIGSPFIVTGTSKMVSAMSGITYYCRVKPDKASVSGQGAWSETATATTVATYDKLSALTLSEGTLSQPFSENQLSYTTIVSTSSVQLVARQNNPAALIEMDINAGGFQGLTSGSQNVVPLNIGTNIIKIKVSDGSASRVYTLTVSRVVAIKRFVKPVATGTKDGLSWQNASDDLQLMINNSIAFDSVFVAAGTYQPNRTPEDLNVITIKDRLNSFLLKADVMVYGGFTGIETRLADRDLTQMANKSILSGDFNNDDVRVGAKGTFDILNRGDNAYHVVFSMGEVGHALLDGFTITGGCGDYGIYRTINGIQFVNSDAGGMVLKSSSPELRNLSIIGNYGDMGGGMNIENSQPIMDNLVISWNKTKNFGAGIQSINSSFTLTNSTVSDNAAISAPGGGSGGAVYIRVGNPVFKHVLMTRNFSSQYGGAISAESSSLIIINSILSENESLRFGGGIACRELSSPKLINVSIINNRSERGGGLFISQIPVVLTNVTVAGNYASLRGGAMENFFTNDVVIRNSIIWGNSGPEAKIYNRTSSPTISYSLLQEAAPGTGNLSVDPLFRDVLKGDYRIQLGSPAINAGSNTFFNSGQSPDLSALITDVKGNPRKADGTIDMGAYETQMLSAALNFDGVDDKVTFAAPAATVSGSFTVQAWVRPTDVSKTMHVLSTKSTGGYGFDIQLKNGNTIHSNIGSSGGWLSNAADATFDYSTGRWMHIAYTVSPTGYQIYINGELAGNGAFSGTPLLMDANHILQLGNNGTENTYFKGDLDEVRIYNKAMTQANIQADMVSSYPPMYSDLVAWFDFDEGQVQGNNIGIVTLKDKSAKAYDGTLNSFASTGVTSNWVESYAMVVPGTAPVLSLSESSFEAKWLSPEIGKVDNGYVLQMATDANFTMPVIGSPFTVSGTSHTFTGLTLGTNYYYRVSADKLSVTGTGAYSKTMMATMQSYTPPGNALNFDGSKDYVSVPPQARVVSGNFTVMAWVRPTNATKTMHILSTRESGDSSFDIQLVGGNKIHADIGTGSAWLTNTADANYKYEANHWLHVAYVVTPAIVRVYANGAEVGAARVNGNPLLLDATHYLTIGKSSTESTFFQGDMDEIKIYSSALSALDVQTDMLNTNPVQPSTLVAHYNFDQGVTSQSTVLTDQGTLGYNGTLSDFSLTGQQSNWVESYAMVLPVPISHTAVSATGFTVNWTSPAVGTVDNYILDVATDQSFVSPVIGSPFTVTGLSQSITGLSQIDSYYYRLRADKNGFTGHGAYTPTTTVALINANLSALLLSEGMLSPGFSSAVLSYTTVVPFVTTSLTITPTAVFVNSVIELSINGGLPQVVASGAVSDPLSLNLGSNIIVVKVTDELGITVKEYTFAVTRALESQVIVFAALVAKNLGDADFNLTATGGGSGNPVTYTSSDHTVATINGNTVTIIGVGTTTIKASQAGNAAYNPASNVNRLLTVGKGTATLSLSNLTAIYDGTQKSAIVTTNPIGLSGVSITYDGSTIAPIAAGTYAVVASLSNADYTAADVTGSLVIGKGTATLSLSSLTATYDGTAKSVTATTNPAGLSGVSITYNGSSTLPTAAGTYVVVASLTNANYTAADVTAGLVIGKGTAALTLNGLTHTYDGTAKSATVTTNPAGLSGVSMTYDGSATLPTAAGTYAVVASLTNANYTAADATGSLVIGKGTATLTLGNLSQAYDGSAKSATVTTNPVGLSGVSITYDGSTTIPTAVGTYAVVASLTNADYTAADATGSLVIGKGTATLALSNLSQTYDGTAKSATVTTNPVGLSGVSITYDGSATLPTAAGTYAVIASLNNTNYTATNATGSLVIGKGTAILTLSNLTQTYDGTGKSATVTTNPVGLSGVSITYDGSATLPTATGTYAVVASLTNANYTAIDATGSLMIGKGTATLTLSGLTAVYDGTAKSATVITNPVGLSGVSITYDGSATLPIVAGTYAVVASLTNADYTAADATGSLVIGKGTATLNLSGLTATYDGTAKSATVTTNPVGLSGVSITYDGSATLPTAAGTYAVVASLTNANYTAVNATGSLVIGKGTATLTLSNLSQAYDGTAKSATVTTSPAGLSGVSITYDGSATLPTATGTYAVVASLTNANYTAADVTGSLVIGKGTATLTLSGLTATYDGTGKSATVTTNPAGLSGVSITYDGSATLPTVAGTYAVVASLNNANYTATDVTGSLVIGKGTATISLSNLSQTYDGTGKSATATTNPVGLSGVSITYDGLATLPTAAGTYAVVASLTNANYTAVDATGSFVIGKGTATLALSNLSQTYDGTGKSATVTTNPVGLSGVSITYDGSVALPSAAGTYAVVASLTNANYTAADATGSLVIGKGTAILTLSNLTQTYDGTGKSATVTTNPVGLSGVSITYDGLATLPTAAGTYAVVASLTNANYTAIDATGSLVIGRGTATLTLSGLTAIYDGTAKSATVITNPVGLSGVSITYDGSATLPTVAGTYAVIASLNNANYTATDATGSLVIGKGTATLALSNLSQAYDGTAKSATVTTNPVGLSGVSITYDGSVALPTAAGTYAVVASLTNANYTAADATGSLVIGNGTATLTLSNLTQIYDGIGKSATVTTNPVGLSGVSITYDGSATLPTTAGTYAVVASLTNANYTAADATGSLVIGKGTATLALSNLTQAYDGSAKSATATTNPVGLSGVSITYDGSATLPIAAGTYAVIASLNNANYTATDATGSLVIGKGTATLALSNLTQTYDGTGKSATVTTNPVGLSGVSITYDGSATLPTVAGTYAVVASLTNANYTATDATGSLVIGKGTAILTLSNLTQTYDGTGKSTTVTTNPVGLTGVSITYDGLGTLATAAGTYAVVASLSNANYTAADATGSLVIGKGTATLTLSGLTATYDGTAKSATVTTNPAGLSGVSMTYNGSATLPTAAGTYAVVASLTNANYTAIDATGSLVIGRGTATLTLGGLTQTYDGTAKSATVTTNPAGLSGVSITYDGSATLPTAAGTYAVVASLSNADYIAADATGSLVIGKGTATLTLSGLTATYDGTVKSATVTTNPVGLSGVSITYDGSATLPTVAGTYAVVASLSNANYTAADATASLVIGKGTATLTLSGLTATYDGTAKSATVTTNPAGLSGVSMTYDGSATLPTAAGTYAVVASLTNANYTAIDATGSLVIGRGTATLTLGGLTQTYDGTAKSATVTTNPAGLSGVSMTYDGSATLPTAAGTYAVVASLTNANYTAIDATGSLVIGKGTATLTLSDLIATYDGTGKSATVTTNPAGLSGVSITYDGSATLPTVAGTYAVVASLTNANYTATDATGSLVIGKGTATLTLSNLTQTYDGTAKSATAITNPAGLSGVSITYDGLATLPTAVGTYAVVASLTNANYTAADETGSLVIGKATAILALSNLTQTYDGTGKSATVTTNPVGLSGVSITYDGLATLPTAAGTYAVVASLTNANYTATNATGSLVIGKATTTLALSNLTQTYDGTGKSATAITNPAGLSGVSITYDGSATLPIAAGTYVVVASLTNANYTAADATGSLVIGKATATLALSNLTQTYDGTAKSTTATTNPVGLSGVSITYDGLATLPTAAGTYAVVASLTNANYTAADATGSLVIGKATAILALSNLTQTYDGTGKSATAITNPAGLSGVSITYDGSATLPIAAGTYVVVASLTNVNYTAINATGSLVIGKAVATLTLSNLSQNYDGTAKTITVTTNPANLTGVTVTYNGGNVPPTSAGVHTVEASLINANYIAANVTGTLTIGNINQTISFAAFTDKLSTDPVFTLNATASSGLIVTYSSSDPTIARIINGNQVELLKAGTVSITASQAGNVNYAAATPITQSLKVVDNPAPVVMIVSSKGNSINKGETTILTASGTVSYQWSDVNGPIIGQNTAILSVRPSITTTYTVTGTNQYGRSSTQTIKIEVVESLMAVNSTNLITPNGDGINDYWLVNNIDMFPNHSIKIFDRAGRLLLLLRDYKNDWDGRVNGAALEEATYYYLIDFGNGKEFKKGYITIVRNQ</sequence>
<dbReference type="InterPro" id="IPR059226">
    <property type="entry name" value="Choice_anch_Q_dom"/>
</dbReference>
<dbReference type="GO" id="GO:0004553">
    <property type="term" value="F:hydrolase activity, hydrolyzing O-glycosyl compounds"/>
    <property type="evidence" value="ECO:0007669"/>
    <property type="project" value="UniProtKB-ARBA"/>
</dbReference>
<dbReference type="SUPFAM" id="SSF51126">
    <property type="entry name" value="Pectin lyase-like"/>
    <property type="match status" value="1"/>
</dbReference>
<dbReference type="Gene3D" id="2.60.120.200">
    <property type="match status" value="3"/>
</dbReference>
<reference evidence="4 5" key="1">
    <citation type="submission" date="2019-04" db="EMBL/GenBank/DDBJ databases">
        <title>Pedobacter sp. RP-1-16 sp. nov., isolated from Arctic soil.</title>
        <authorList>
            <person name="Dahal R.H."/>
            <person name="Kim D.-U."/>
        </authorList>
    </citation>
    <scope>NUCLEOTIDE SEQUENCE [LARGE SCALE GENOMIC DNA]</scope>
    <source>
        <strain evidence="4 5">RP-1-16</strain>
    </source>
</reference>
<protein>
    <submittedName>
        <fullName evidence="4">T9SS type B sorting domain-containing protein</fullName>
    </submittedName>
</protein>
<dbReference type="InterPro" id="IPR043772">
    <property type="entry name" value="MBG_3"/>
</dbReference>
<dbReference type="Gene3D" id="2.60.40.10">
    <property type="entry name" value="Immunoglobulins"/>
    <property type="match status" value="3"/>
</dbReference>
<dbReference type="InterPro" id="IPR011050">
    <property type="entry name" value="Pectin_lyase_fold/virulence"/>
</dbReference>
<keyword evidence="2" id="KW-1015">Disulfide bond</keyword>
<dbReference type="Proteomes" id="UP000309594">
    <property type="component" value="Unassembled WGS sequence"/>
</dbReference>
<dbReference type="InterPro" id="IPR026341">
    <property type="entry name" value="T9SS_type_B"/>
</dbReference>
<evidence type="ECO:0000256" key="1">
    <source>
        <dbReference type="ARBA" id="ARBA00022729"/>
    </source>
</evidence>
<dbReference type="InterPro" id="IPR003961">
    <property type="entry name" value="FN3_dom"/>
</dbReference>
<comment type="caution">
    <text evidence="4">The sequence shown here is derived from an EMBL/GenBank/DDBJ whole genome shotgun (WGS) entry which is preliminary data.</text>
</comment>
<evidence type="ECO:0000313" key="5">
    <source>
        <dbReference type="Proteomes" id="UP000309594"/>
    </source>
</evidence>
<accession>A0A4U1FY08</accession>
<dbReference type="InterPro" id="IPR025883">
    <property type="entry name" value="Cadherin-like_domain"/>
</dbReference>
<dbReference type="InterPro" id="IPR006558">
    <property type="entry name" value="LamG-like"/>
</dbReference>
<dbReference type="InterPro" id="IPR013783">
    <property type="entry name" value="Ig-like_fold"/>
</dbReference>
<dbReference type="NCBIfam" id="TIGR04131">
    <property type="entry name" value="Bac_Flav_CTERM"/>
    <property type="match status" value="1"/>
</dbReference>
<dbReference type="Pfam" id="PF13385">
    <property type="entry name" value="Laminin_G_3"/>
    <property type="match status" value="3"/>
</dbReference>
<dbReference type="Pfam" id="PF13585">
    <property type="entry name" value="CHU_C"/>
    <property type="match status" value="1"/>
</dbReference>
<name>A0A4U1FY08_9SPHI</name>
<dbReference type="NCBIfam" id="NF041518">
    <property type="entry name" value="choice_anch_Q"/>
    <property type="match status" value="1"/>
</dbReference>
<dbReference type="SUPFAM" id="SSF49373">
    <property type="entry name" value="Invasin/intimin cell-adhesion fragments"/>
    <property type="match status" value="2"/>
</dbReference>
<dbReference type="InterPro" id="IPR008964">
    <property type="entry name" value="Invasin/intimin_cell_adhesion"/>
</dbReference>
<dbReference type="InterPro" id="IPR036116">
    <property type="entry name" value="FN3_sf"/>
</dbReference>
<dbReference type="PANTHER" id="PTHR42535:SF2">
    <property type="entry name" value="CHROMOSOME UNDETERMINED SCAFFOLD_146, WHOLE GENOME SHOTGUN SEQUENCE"/>
    <property type="match status" value="1"/>
</dbReference>
<dbReference type="SUPFAM" id="SSF49899">
    <property type="entry name" value="Concanavalin A-like lectins/glucanases"/>
    <property type="match status" value="3"/>
</dbReference>
<dbReference type="Gene3D" id="2.60.40.1080">
    <property type="match status" value="2"/>
</dbReference>
<dbReference type="RefSeq" id="WP_136882211.1">
    <property type="nucleotide sequence ID" value="NZ_SWDX01000016.1"/>
</dbReference>
<proteinExistence type="predicted"/>
<dbReference type="EMBL" id="SWDX01000016">
    <property type="protein sequence ID" value="TKC55574.1"/>
    <property type="molecule type" value="Genomic_DNA"/>
</dbReference>
<dbReference type="PROSITE" id="PS50853">
    <property type="entry name" value="FN3"/>
    <property type="match status" value="3"/>
</dbReference>
<dbReference type="PANTHER" id="PTHR42535">
    <property type="entry name" value="OOKINETE PROTEIN, PUTATIVE-RELATED"/>
    <property type="match status" value="1"/>
</dbReference>
<evidence type="ECO:0000259" key="3">
    <source>
        <dbReference type="PROSITE" id="PS50853"/>
    </source>
</evidence>
<organism evidence="4 5">
    <name type="scientific">Pedobacter hiemivivus</name>
    <dbReference type="NCBI Taxonomy" id="2530454"/>
    <lineage>
        <taxon>Bacteria</taxon>
        <taxon>Pseudomonadati</taxon>
        <taxon>Bacteroidota</taxon>
        <taxon>Sphingobacteriia</taxon>
        <taxon>Sphingobacteriales</taxon>
        <taxon>Sphingobacteriaceae</taxon>
        <taxon>Pedobacter</taxon>
    </lineage>
</organism>
<dbReference type="SUPFAM" id="SSF49265">
    <property type="entry name" value="Fibronectin type III"/>
    <property type="match status" value="3"/>
</dbReference>
<dbReference type="GO" id="GO:0005975">
    <property type="term" value="P:carbohydrate metabolic process"/>
    <property type="evidence" value="ECO:0007669"/>
    <property type="project" value="UniProtKB-ARBA"/>
</dbReference>
<dbReference type="InterPro" id="IPR013320">
    <property type="entry name" value="ConA-like_dom_sf"/>
</dbReference>
<gene>
    <name evidence="4" type="ORF">FBD94_24770</name>
</gene>
<dbReference type="SMART" id="SM00560">
    <property type="entry name" value="LamGL"/>
    <property type="match status" value="3"/>
</dbReference>
<feature type="domain" description="Fibronectin type-III" evidence="3">
    <location>
        <begin position="240"/>
        <end position="333"/>
    </location>
</feature>
<evidence type="ECO:0000313" key="4">
    <source>
        <dbReference type="EMBL" id="TKC55574.1"/>
    </source>
</evidence>
<dbReference type="Pfam" id="PF12733">
    <property type="entry name" value="Cadherin-like"/>
    <property type="match status" value="2"/>
</dbReference>
<evidence type="ECO:0000256" key="2">
    <source>
        <dbReference type="ARBA" id="ARBA00023157"/>
    </source>
</evidence>
<feature type="domain" description="Fibronectin type-III" evidence="3">
    <location>
        <begin position="1454"/>
        <end position="1548"/>
    </location>
</feature>
<keyword evidence="1" id="KW-0732">Signal</keyword>
<feature type="domain" description="Fibronectin type-III" evidence="3">
    <location>
        <begin position="1132"/>
        <end position="1231"/>
    </location>
</feature>
<dbReference type="Pfam" id="PF18887">
    <property type="entry name" value="MBG_3"/>
    <property type="match status" value="31"/>
</dbReference>